<evidence type="ECO:0000259" key="2">
    <source>
        <dbReference type="Pfam" id="PF09995"/>
    </source>
</evidence>
<dbReference type="RefSeq" id="WP_243418422.1">
    <property type="nucleotide sequence ID" value="NZ_QEKW01000028.1"/>
</dbReference>
<feature type="domain" description="ER-bound oxygenase mpaB/mpaB'/Rubber oxygenase catalytic" evidence="2">
    <location>
        <begin position="26"/>
        <end position="262"/>
    </location>
</feature>
<dbReference type="Pfam" id="PF09995">
    <property type="entry name" value="MPAB_Lcp_cat"/>
    <property type="match status" value="1"/>
</dbReference>
<protein>
    <submittedName>
        <fullName evidence="3">Uncharacterized protein (DUF2236 family)</fullName>
    </submittedName>
</protein>
<dbReference type="Proteomes" id="UP000245639">
    <property type="component" value="Unassembled WGS sequence"/>
</dbReference>
<evidence type="ECO:0000256" key="1">
    <source>
        <dbReference type="SAM" id="MobiDB-lite"/>
    </source>
</evidence>
<name>A0A2U1E9Y1_9PSEU</name>
<dbReference type="PANTHER" id="PTHR36151:SF3">
    <property type="entry name" value="ER-BOUND OXYGENASE MPAB_MPAB'_RUBBER OXYGENASE CATALYTIC DOMAIN-CONTAINING PROTEIN"/>
    <property type="match status" value="1"/>
</dbReference>
<proteinExistence type="predicted"/>
<organism evidence="3 4">
    <name type="scientific">Actinomycetospora cinnamomea</name>
    <dbReference type="NCBI Taxonomy" id="663609"/>
    <lineage>
        <taxon>Bacteria</taxon>
        <taxon>Bacillati</taxon>
        <taxon>Actinomycetota</taxon>
        <taxon>Actinomycetes</taxon>
        <taxon>Pseudonocardiales</taxon>
        <taxon>Pseudonocardiaceae</taxon>
        <taxon>Actinomycetospora</taxon>
    </lineage>
</organism>
<evidence type="ECO:0000313" key="3">
    <source>
        <dbReference type="EMBL" id="PVY96700.1"/>
    </source>
</evidence>
<dbReference type="InterPro" id="IPR018713">
    <property type="entry name" value="MPAB/Lcp_cat_dom"/>
</dbReference>
<dbReference type="PANTHER" id="PTHR36151">
    <property type="entry name" value="BLR2777 PROTEIN"/>
    <property type="match status" value="1"/>
</dbReference>
<sequence length="346" mass="38462">MGVVRSMRKDAQHADYGFFGPESVTWKVWSYPTSLALGFLRAVVIEELDPFLLASVEQSGQVKARPRLRYDRTMQYFATIKFGDTASVLAAADTLMKIHARAIGVDPVTGRQYDANDPDSQLWIHLTAWHSILYTYEVFGPGKLTAVEEEQYWAECARAAEFQTIDPADVPRSRDGVRAYFEAYRPRLIASESAQSMMDFLLDADTIVLPPELPAPLRRLFTAVTRRAVIATLPRWMRRLGGTPQPRVVDALAVALTRPAIRVVARSTAVQLALLRAASPRTVPVVEPVLRGTPPVLPVVSTPAEAYAHHGPTPREQYTALLEARARRQGPAPYPPAHREPLLDFA</sequence>
<feature type="compositionally biased region" description="Basic and acidic residues" evidence="1">
    <location>
        <begin position="337"/>
        <end position="346"/>
    </location>
</feature>
<dbReference type="AlphaFoldDB" id="A0A2U1E9Y1"/>
<dbReference type="GO" id="GO:0016491">
    <property type="term" value="F:oxidoreductase activity"/>
    <property type="evidence" value="ECO:0007669"/>
    <property type="project" value="InterPro"/>
</dbReference>
<evidence type="ECO:0000313" key="4">
    <source>
        <dbReference type="Proteomes" id="UP000245639"/>
    </source>
</evidence>
<reference evidence="3 4" key="1">
    <citation type="submission" date="2018-04" db="EMBL/GenBank/DDBJ databases">
        <title>Genomic Encyclopedia of Type Strains, Phase IV (KMG-IV): sequencing the most valuable type-strain genomes for metagenomic binning, comparative biology and taxonomic classification.</title>
        <authorList>
            <person name="Goeker M."/>
        </authorList>
    </citation>
    <scope>NUCLEOTIDE SEQUENCE [LARGE SCALE GENOMIC DNA]</scope>
    <source>
        <strain evidence="3 4">DSM 45771</strain>
    </source>
</reference>
<accession>A0A2U1E9Y1</accession>
<keyword evidence="4" id="KW-1185">Reference proteome</keyword>
<gene>
    <name evidence="3" type="ORF">C8D89_1289</name>
</gene>
<comment type="caution">
    <text evidence="3">The sequence shown here is derived from an EMBL/GenBank/DDBJ whole genome shotgun (WGS) entry which is preliminary data.</text>
</comment>
<dbReference type="EMBL" id="QEKW01000028">
    <property type="protein sequence ID" value="PVY96700.1"/>
    <property type="molecule type" value="Genomic_DNA"/>
</dbReference>
<feature type="region of interest" description="Disordered" evidence="1">
    <location>
        <begin position="327"/>
        <end position="346"/>
    </location>
</feature>